<evidence type="ECO:0000259" key="5">
    <source>
        <dbReference type="Pfam" id="PF03968"/>
    </source>
</evidence>
<dbReference type="PANTHER" id="PTHR36504">
    <property type="entry name" value="LIPOPOLYSACCHARIDE EXPORT SYSTEM PROTEIN LPTA"/>
    <property type="match status" value="1"/>
</dbReference>
<feature type="domain" description="Organic solvent tolerance-like N-terminal" evidence="5">
    <location>
        <begin position="32"/>
        <end position="142"/>
    </location>
</feature>
<dbReference type="EMBL" id="BAABFC010000012">
    <property type="protein sequence ID" value="GAA4498476.1"/>
    <property type="molecule type" value="Genomic_DNA"/>
</dbReference>
<feature type="signal peptide" evidence="4">
    <location>
        <begin position="1"/>
        <end position="22"/>
    </location>
</feature>
<dbReference type="InterPro" id="IPR005653">
    <property type="entry name" value="OstA-like_N"/>
</dbReference>
<dbReference type="Gene3D" id="2.60.450.10">
    <property type="entry name" value="Lipopolysaccharide (LPS) transport protein A like domain"/>
    <property type="match status" value="1"/>
</dbReference>
<accession>A0ABP8Q8D6</accession>
<comment type="subcellular location">
    <subcellularLocation>
        <location evidence="4">Periplasm</location>
    </subcellularLocation>
</comment>
<evidence type="ECO:0000313" key="6">
    <source>
        <dbReference type="EMBL" id="GAA4498476.1"/>
    </source>
</evidence>
<dbReference type="PANTHER" id="PTHR36504:SF1">
    <property type="entry name" value="LIPOPOLYSACCHARIDE EXPORT SYSTEM PROTEIN LPTA"/>
    <property type="match status" value="1"/>
</dbReference>
<evidence type="ECO:0000256" key="1">
    <source>
        <dbReference type="ARBA" id="ARBA00022448"/>
    </source>
</evidence>
<dbReference type="InterPro" id="IPR014340">
    <property type="entry name" value="LptA"/>
</dbReference>
<keyword evidence="1 4" id="KW-0813">Transport</keyword>
<keyword evidence="2 4" id="KW-0732">Signal</keyword>
<protein>
    <recommendedName>
        <fullName evidence="4">Lipopolysaccharide export system protein LptA</fullName>
    </recommendedName>
</protein>
<reference evidence="7" key="1">
    <citation type="journal article" date="2019" name="Int. J. Syst. Evol. Microbiol.">
        <title>The Global Catalogue of Microorganisms (GCM) 10K type strain sequencing project: providing services to taxonomists for standard genome sequencing and annotation.</title>
        <authorList>
            <consortium name="The Broad Institute Genomics Platform"/>
            <consortium name="The Broad Institute Genome Sequencing Center for Infectious Disease"/>
            <person name="Wu L."/>
            <person name="Ma J."/>
        </authorList>
    </citation>
    <scope>NUCLEOTIDE SEQUENCE [LARGE SCALE GENOMIC DNA]</scope>
    <source>
        <strain evidence="7">JCM 32226</strain>
    </source>
</reference>
<comment type="caution">
    <text evidence="6">The sequence shown here is derived from an EMBL/GenBank/DDBJ whole genome shotgun (WGS) entry which is preliminary data.</text>
</comment>
<evidence type="ECO:0000256" key="2">
    <source>
        <dbReference type="ARBA" id="ARBA00022729"/>
    </source>
</evidence>
<name>A0ABP8Q8D6_9GAMM</name>
<evidence type="ECO:0000256" key="4">
    <source>
        <dbReference type="HAMAP-Rule" id="MF_01914"/>
    </source>
</evidence>
<dbReference type="Proteomes" id="UP001501321">
    <property type="component" value="Unassembled WGS sequence"/>
</dbReference>
<dbReference type="NCBIfam" id="TIGR03002">
    <property type="entry name" value="outer_YhbN_LptA"/>
    <property type="match status" value="1"/>
</dbReference>
<sequence length="174" mass="19563" precursor="true">MVSTSTSLKWCLLALCLQPVMAKQSDYKQKVYVDSVRQVAELNDNRLTFLDDVVIRQGTIEIHADKVEVIRHGDKGADEMIATGRPARFHQVLDNGKPVDAQANRLSYKLKERMVLLTGNARIKQSDNEISGDQIRYDIQKQQMVAESSGGSRVKTIFLPDEMGSFDQPAQEKP</sequence>
<dbReference type="RefSeq" id="WP_345012023.1">
    <property type="nucleotide sequence ID" value="NZ_BAABFC010000012.1"/>
</dbReference>
<comment type="similarity">
    <text evidence="4">Belongs to the LptA family.</text>
</comment>
<proteinExistence type="inferred from homology"/>
<evidence type="ECO:0000256" key="3">
    <source>
        <dbReference type="ARBA" id="ARBA00022764"/>
    </source>
</evidence>
<keyword evidence="7" id="KW-1185">Reference proteome</keyword>
<comment type="subunit">
    <text evidence="4">Component of the lipopolysaccharide transport and assembly complex.</text>
</comment>
<evidence type="ECO:0000313" key="7">
    <source>
        <dbReference type="Proteomes" id="UP001501321"/>
    </source>
</evidence>
<feature type="chain" id="PRO_5044946668" description="Lipopolysaccharide export system protein LptA" evidence="4">
    <location>
        <begin position="23"/>
        <end position="174"/>
    </location>
</feature>
<dbReference type="InterPro" id="IPR052037">
    <property type="entry name" value="LPS_export_LptA"/>
</dbReference>
<organism evidence="6 7">
    <name type="scientific">Pseudaeromonas paramecii</name>
    <dbReference type="NCBI Taxonomy" id="2138166"/>
    <lineage>
        <taxon>Bacteria</taxon>
        <taxon>Pseudomonadati</taxon>
        <taxon>Pseudomonadota</taxon>
        <taxon>Gammaproteobacteria</taxon>
        <taxon>Aeromonadales</taxon>
        <taxon>Aeromonadaceae</taxon>
        <taxon>Pseudaeromonas</taxon>
    </lineage>
</organism>
<gene>
    <name evidence="4 6" type="primary">lptA</name>
    <name evidence="6" type="ORF">GCM10023095_16950</name>
</gene>
<keyword evidence="3 4" id="KW-0574">Periplasm</keyword>
<dbReference type="HAMAP" id="MF_01914">
    <property type="entry name" value="LPS_assembly_LptA"/>
    <property type="match status" value="1"/>
</dbReference>
<comment type="function">
    <text evidence="4">Involved in the assembly of lipopolysaccharide (LPS). Required for the translocation of LPS from the inner membrane to the outer membrane. May form a bridge between the inner membrane and the outer membrane, via interactions with LptC and LptD, thereby facilitating LPS transfer across the periplasm.</text>
</comment>
<dbReference type="Pfam" id="PF03968">
    <property type="entry name" value="LptD_N"/>
    <property type="match status" value="1"/>
</dbReference>